<comment type="similarity">
    <text evidence="1">Belongs to the short-chain dehydrogenases/reductases (SDR) family.</text>
</comment>
<proteinExistence type="inferred from homology"/>
<sequence length="316" mass="32271">MTARPALPRLDGATVAVTGATAGIGYFTAEQLARLGASVVISARSPQRGAAAEASIRAQVPGAVVRTVPLDLSSLAATHDAAALLAGLPRLDAVVANAGAVGLPDHVKPRAERGPRTRTTPDGLELFWGTNFLGTYALVAGLLPRLMESGGRLVTVGSISYAAAKAPADTVPDPAEPRSDLSKYAQSKLAVMSLGFELARRLEGTGASSVVVHPGTAMDALAPVRVGVAVNQPDPFPALRPLLRLIGQGKDRAASALVAGVASPDVANGDYWGPSGPFQLSGPPAKHTPRPSVLDPDPAARLVAEAERLSGVRLPV</sequence>
<dbReference type="PROSITE" id="PS00061">
    <property type="entry name" value="ADH_SHORT"/>
    <property type="match status" value="1"/>
</dbReference>
<gene>
    <name evidence="4" type="ORF">SCMU_10340</name>
</gene>
<evidence type="ECO:0000313" key="4">
    <source>
        <dbReference type="EMBL" id="BCT75192.1"/>
    </source>
</evidence>
<dbReference type="EMBL" id="AP024525">
    <property type="protein sequence ID" value="BCT75192.1"/>
    <property type="molecule type" value="Genomic_DNA"/>
</dbReference>
<protein>
    <submittedName>
        <fullName evidence="4">Oxidoreductase</fullName>
    </submittedName>
</protein>
<evidence type="ECO:0000313" key="5">
    <source>
        <dbReference type="Proteomes" id="UP001319861"/>
    </source>
</evidence>
<reference evidence="4 5" key="1">
    <citation type="journal article" date="2021" name="J. Biosci. Bioeng.">
        <title>Identification and characterization of a chc gene cluster responsible for the aromatization pathway of cyclohexanecarboxylate degradation in Sinomonas cyclohexanicum ATCC 51369.</title>
        <authorList>
            <person name="Yamamoto T."/>
            <person name="Hasegawa Y."/>
            <person name="Lau P.C.K."/>
            <person name="Iwaki H."/>
        </authorList>
    </citation>
    <scope>NUCLEOTIDE SEQUENCE [LARGE SCALE GENOMIC DNA]</scope>
    <source>
        <strain evidence="4 5">ATCC 51369</strain>
    </source>
</reference>
<dbReference type="PANTHER" id="PTHR24320:SF148">
    <property type="entry name" value="NAD(P)-BINDING ROSSMANN-FOLD SUPERFAMILY PROTEIN"/>
    <property type="match status" value="1"/>
</dbReference>
<dbReference type="PANTHER" id="PTHR24320">
    <property type="entry name" value="RETINOL DEHYDROGENASE"/>
    <property type="match status" value="1"/>
</dbReference>
<feature type="region of interest" description="Disordered" evidence="3">
    <location>
        <begin position="273"/>
        <end position="296"/>
    </location>
</feature>
<keyword evidence="5" id="KW-1185">Reference proteome</keyword>
<evidence type="ECO:0000256" key="1">
    <source>
        <dbReference type="ARBA" id="ARBA00006484"/>
    </source>
</evidence>
<evidence type="ECO:0000256" key="3">
    <source>
        <dbReference type="SAM" id="MobiDB-lite"/>
    </source>
</evidence>
<dbReference type="PRINTS" id="PR00081">
    <property type="entry name" value="GDHRDH"/>
</dbReference>
<dbReference type="Pfam" id="PF00106">
    <property type="entry name" value="adh_short"/>
    <property type="match status" value="1"/>
</dbReference>
<keyword evidence="2" id="KW-0560">Oxidoreductase</keyword>
<name>A0ABM7PSI9_SINCY</name>
<dbReference type="InterPro" id="IPR036291">
    <property type="entry name" value="NAD(P)-bd_dom_sf"/>
</dbReference>
<dbReference type="RefSeq" id="WP_229231958.1">
    <property type="nucleotide sequence ID" value="NZ_AP024525.1"/>
</dbReference>
<evidence type="ECO:0000256" key="2">
    <source>
        <dbReference type="ARBA" id="ARBA00023002"/>
    </source>
</evidence>
<dbReference type="Gene3D" id="3.40.50.720">
    <property type="entry name" value="NAD(P)-binding Rossmann-like Domain"/>
    <property type="match status" value="1"/>
</dbReference>
<organism evidence="4 5">
    <name type="scientific">Sinomonas cyclohexanicum</name>
    <name type="common">Corynebacterium cyclohexanicum</name>
    <dbReference type="NCBI Taxonomy" id="322009"/>
    <lineage>
        <taxon>Bacteria</taxon>
        <taxon>Bacillati</taxon>
        <taxon>Actinomycetota</taxon>
        <taxon>Actinomycetes</taxon>
        <taxon>Micrococcales</taxon>
        <taxon>Micrococcaceae</taxon>
        <taxon>Sinomonas</taxon>
    </lineage>
</organism>
<dbReference type="InterPro" id="IPR020904">
    <property type="entry name" value="Sc_DH/Rdtase_CS"/>
</dbReference>
<dbReference type="InterPro" id="IPR002347">
    <property type="entry name" value="SDR_fam"/>
</dbReference>
<dbReference type="Proteomes" id="UP001319861">
    <property type="component" value="Chromosome"/>
</dbReference>
<accession>A0ABM7PSI9</accession>
<dbReference type="SUPFAM" id="SSF51735">
    <property type="entry name" value="NAD(P)-binding Rossmann-fold domains"/>
    <property type="match status" value="1"/>
</dbReference>